<dbReference type="InterPro" id="IPR011764">
    <property type="entry name" value="Biotin_carboxylation_dom"/>
</dbReference>
<dbReference type="InterPro" id="IPR001882">
    <property type="entry name" value="Biotin_BS"/>
</dbReference>
<dbReference type="PANTHER" id="PTHR18866">
    <property type="entry name" value="CARBOXYLASE:PYRUVATE/ACETYL-COA/PROPIONYL-COA CARBOXYLASE"/>
    <property type="match status" value="1"/>
</dbReference>
<dbReference type="InterPro" id="IPR050856">
    <property type="entry name" value="Biotin_carboxylase_complex"/>
</dbReference>
<dbReference type="PROSITE" id="PS00867">
    <property type="entry name" value="CPSASE_2"/>
    <property type="match status" value="1"/>
</dbReference>
<dbReference type="PANTHER" id="PTHR18866:SF33">
    <property type="entry name" value="METHYLCROTONOYL-COA CARBOXYLASE SUBUNIT ALPHA, MITOCHONDRIAL-RELATED"/>
    <property type="match status" value="1"/>
</dbReference>
<dbReference type="InterPro" id="IPR011761">
    <property type="entry name" value="ATP-grasp"/>
</dbReference>
<dbReference type="Proteomes" id="UP000722336">
    <property type="component" value="Unassembled WGS sequence"/>
</dbReference>
<evidence type="ECO:0000256" key="1">
    <source>
        <dbReference type="ARBA" id="ARBA00001953"/>
    </source>
</evidence>
<sequence length="660" mass="70971">MHKLLIANRGEIARRVIRTAHAMGIETVAVYSDADANAPHVREATQAVNIGPAEAAKSYLLPHRIIEAAQKTGADAVHPGYGFLSENADFARKLAEANIIFVGPPASAIDKMGLKDAAKALMKKAKVPVTPGYQGDDQSLQRLESAARSVGYPLLIKAVAGGGGKGMRRVDSEDEFAEALLAAKREGEASFGNDNVLIEKLIGCPRHVEVQVFADDHGNVVHLFERDCSLQRRHQKVIEEAPAPGLSDRTRAALGEAAVKAARAIDYRGAGTIEFILDTEQMDENGDNPFYFMEMNTRLQVEHPVTEFITGTDLVEWQIRVARGEALPLLQDDIAITGHSMEARLYAEDPESGFLPSTGTLARLAYPAESRSVRIDSGVEEGGEVSVHYDPMIAKIITHGPTRAAANDALVRALGETIVTGVKTNRAFLTRLVDTKAFRAGEVHTGFIEQHAEEIAPTTSIPAAAYIIAALAELQAGAVATSATMFSRFPGWRNNLPVDRFIDLYPVSSDPVHLTLRRDGDTFRISGLENAYSATGHWRTDTAFEAAIDDMLHSAVIIRSDGQIEVRLDGAVHNFALTAESQGGGAASDGSILAPMPGRILSLDVEEGQKVAAGDRLCVLEAMKMENRLSAPFAGTVTALNTAKDDQVAEGTMLMKIEAD</sequence>
<evidence type="ECO:0000256" key="6">
    <source>
        <dbReference type="PROSITE-ProRule" id="PRU00409"/>
    </source>
</evidence>
<comment type="cofactor">
    <cofactor evidence="1">
        <name>biotin</name>
        <dbReference type="ChEBI" id="CHEBI:57586"/>
    </cofactor>
</comment>
<evidence type="ECO:0000259" key="9">
    <source>
        <dbReference type="PROSITE" id="PS50979"/>
    </source>
</evidence>
<evidence type="ECO:0000259" key="8">
    <source>
        <dbReference type="PROSITE" id="PS50975"/>
    </source>
</evidence>
<evidence type="ECO:0000256" key="5">
    <source>
        <dbReference type="ARBA" id="ARBA00023267"/>
    </source>
</evidence>
<dbReference type="InterPro" id="IPR005482">
    <property type="entry name" value="Biotin_COase_C"/>
</dbReference>
<keyword evidence="3 6" id="KW-0547">Nucleotide-binding</keyword>
<proteinExistence type="predicted"/>
<feature type="domain" description="ATP-grasp" evidence="8">
    <location>
        <begin position="119"/>
        <end position="323"/>
    </location>
</feature>
<dbReference type="InterPro" id="IPR005479">
    <property type="entry name" value="CPAse_ATP-bd"/>
</dbReference>
<dbReference type="PROSITE" id="PS50979">
    <property type="entry name" value="BC"/>
    <property type="match status" value="1"/>
</dbReference>
<comment type="caution">
    <text evidence="10">The sequence shown here is derived from an EMBL/GenBank/DDBJ whole genome shotgun (WGS) entry which is preliminary data.</text>
</comment>
<keyword evidence="4 6" id="KW-0067">ATP-binding</keyword>
<organism evidence="10 11">
    <name type="scientific">Pacificimonas pallii</name>
    <dbReference type="NCBI Taxonomy" id="2827236"/>
    <lineage>
        <taxon>Bacteria</taxon>
        <taxon>Pseudomonadati</taxon>
        <taxon>Pseudomonadota</taxon>
        <taxon>Alphaproteobacteria</taxon>
        <taxon>Sphingomonadales</taxon>
        <taxon>Sphingosinicellaceae</taxon>
        <taxon>Pacificimonas</taxon>
    </lineage>
</organism>
<dbReference type="PROSITE" id="PS00188">
    <property type="entry name" value="BIOTIN"/>
    <property type="match status" value="1"/>
</dbReference>
<evidence type="ECO:0000256" key="3">
    <source>
        <dbReference type="ARBA" id="ARBA00022741"/>
    </source>
</evidence>
<evidence type="ECO:0000256" key="4">
    <source>
        <dbReference type="ARBA" id="ARBA00022840"/>
    </source>
</evidence>
<dbReference type="Pfam" id="PF02785">
    <property type="entry name" value="Biotin_carb_C"/>
    <property type="match status" value="1"/>
</dbReference>
<dbReference type="Pfam" id="PF00289">
    <property type="entry name" value="Biotin_carb_N"/>
    <property type="match status" value="1"/>
</dbReference>
<feature type="domain" description="Biotin carboxylation" evidence="9">
    <location>
        <begin position="1"/>
        <end position="453"/>
    </location>
</feature>
<dbReference type="Pfam" id="PF00364">
    <property type="entry name" value="Biotin_lipoyl"/>
    <property type="match status" value="1"/>
</dbReference>
<reference evidence="10 11" key="1">
    <citation type="submission" date="2021-04" db="EMBL/GenBank/DDBJ databases">
        <authorList>
            <person name="Pira H."/>
            <person name="Risdian C."/>
            <person name="Wink J."/>
        </authorList>
    </citation>
    <scope>NUCLEOTIDE SEQUENCE [LARGE SCALE GENOMIC DNA]</scope>
    <source>
        <strain evidence="10 11">WHA3</strain>
    </source>
</reference>
<dbReference type="EMBL" id="JAGSPA010000002">
    <property type="protein sequence ID" value="MBV7256583.1"/>
    <property type="molecule type" value="Genomic_DNA"/>
</dbReference>
<evidence type="ECO:0000256" key="2">
    <source>
        <dbReference type="ARBA" id="ARBA00022598"/>
    </source>
</evidence>
<name>A0ABS6SDT5_9SPHN</name>
<dbReference type="CDD" id="cd06850">
    <property type="entry name" value="biotinyl_domain"/>
    <property type="match status" value="1"/>
</dbReference>
<evidence type="ECO:0000313" key="11">
    <source>
        <dbReference type="Proteomes" id="UP000722336"/>
    </source>
</evidence>
<dbReference type="PROSITE" id="PS50968">
    <property type="entry name" value="BIOTINYL_LIPOYL"/>
    <property type="match status" value="1"/>
</dbReference>
<dbReference type="Pfam" id="PF02786">
    <property type="entry name" value="CPSase_L_D2"/>
    <property type="match status" value="1"/>
</dbReference>
<evidence type="ECO:0000259" key="7">
    <source>
        <dbReference type="PROSITE" id="PS50968"/>
    </source>
</evidence>
<protein>
    <submittedName>
        <fullName evidence="10">ATP-grasp domain-containing protein</fullName>
    </submittedName>
</protein>
<dbReference type="InterPro" id="IPR005481">
    <property type="entry name" value="BC-like_N"/>
</dbReference>
<dbReference type="RefSeq" id="WP_218445247.1">
    <property type="nucleotide sequence ID" value="NZ_JAGSPA010000002.1"/>
</dbReference>
<accession>A0ABS6SDT5</accession>
<evidence type="ECO:0000313" key="10">
    <source>
        <dbReference type="EMBL" id="MBV7256583.1"/>
    </source>
</evidence>
<gene>
    <name evidence="10" type="ORF">KCG44_07265</name>
</gene>
<dbReference type="PROSITE" id="PS50975">
    <property type="entry name" value="ATP_GRASP"/>
    <property type="match status" value="1"/>
</dbReference>
<keyword evidence="2" id="KW-0436">Ligase</keyword>
<keyword evidence="5" id="KW-0092">Biotin</keyword>
<dbReference type="SMART" id="SM00878">
    <property type="entry name" value="Biotin_carb_C"/>
    <property type="match status" value="1"/>
</dbReference>
<feature type="domain" description="Lipoyl-binding" evidence="7">
    <location>
        <begin position="581"/>
        <end position="658"/>
    </location>
</feature>
<dbReference type="InterPro" id="IPR000089">
    <property type="entry name" value="Biotin_lipoyl"/>
</dbReference>
<keyword evidence="11" id="KW-1185">Reference proteome</keyword>